<feature type="region of interest" description="Disordered" evidence="1">
    <location>
        <begin position="84"/>
        <end position="105"/>
    </location>
</feature>
<evidence type="ECO:0000256" key="1">
    <source>
        <dbReference type="SAM" id="MobiDB-lite"/>
    </source>
</evidence>
<reference evidence="2 3" key="1">
    <citation type="journal article" date="2019" name="Int. J. Syst. Evol. Microbiol.">
        <title>The Global Catalogue of Microorganisms (GCM) 10K type strain sequencing project: providing services to taxonomists for standard genome sequencing and annotation.</title>
        <authorList>
            <consortium name="The Broad Institute Genomics Platform"/>
            <consortium name="The Broad Institute Genome Sequencing Center for Infectious Disease"/>
            <person name="Wu L."/>
            <person name="Ma J."/>
        </authorList>
    </citation>
    <scope>NUCLEOTIDE SEQUENCE [LARGE SCALE GENOMIC DNA]</scope>
    <source>
        <strain evidence="2 3">JCM 15933</strain>
    </source>
</reference>
<accession>A0ABN2AUX2</accession>
<feature type="region of interest" description="Disordered" evidence="1">
    <location>
        <begin position="19"/>
        <end position="40"/>
    </location>
</feature>
<evidence type="ECO:0000313" key="3">
    <source>
        <dbReference type="Proteomes" id="UP001501470"/>
    </source>
</evidence>
<sequence length="105" mass="10791">MPSGPFTVDALAFGDGFPAGDFEADGPADGDTSAVGEGSADAVAEGAPVAGRAAWWSCFLSDPHAVRASIEAISSVTTDLRRGTLNAPYNKRQNALPGQRSRIRA</sequence>
<gene>
    <name evidence="2" type="ORF">GCM10009827_048100</name>
</gene>
<dbReference type="Proteomes" id="UP001501470">
    <property type="component" value="Unassembled WGS sequence"/>
</dbReference>
<name>A0ABN2AUX2_9ACTN</name>
<organism evidence="2 3">
    <name type="scientific">Dactylosporangium maewongense</name>
    <dbReference type="NCBI Taxonomy" id="634393"/>
    <lineage>
        <taxon>Bacteria</taxon>
        <taxon>Bacillati</taxon>
        <taxon>Actinomycetota</taxon>
        <taxon>Actinomycetes</taxon>
        <taxon>Micromonosporales</taxon>
        <taxon>Micromonosporaceae</taxon>
        <taxon>Dactylosporangium</taxon>
    </lineage>
</organism>
<dbReference type="EMBL" id="BAAAQD010000009">
    <property type="protein sequence ID" value="GAA1525760.1"/>
    <property type="molecule type" value="Genomic_DNA"/>
</dbReference>
<keyword evidence="3" id="KW-1185">Reference proteome</keyword>
<protein>
    <submittedName>
        <fullName evidence="2">Uncharacterized protein</fullName>
    </submittedName>
</protein>
<proteinExistence type="predicted"/>
<comment type="caution">
    <text evidence="2">The sequence shown here is derived from an EMBL/GenBank/DDBJ whole genome shotgun (WGS) entry which is preliminary data.</text>
</comment>
<evidence type="ECO:0000313" key="2">
    <source>
        <dbReference type="EMBL" id="GAA1525760.1"/>
    </source>
</evidence>